<comment type="caution">
    <text evidence="4">The sequence shown here is derived from an EMBL/GenBank/DDBJ whole genome shotgun (WGS) entry which is preliminary data.</text>
</comment>
<keyword evidence="2" id="KW-0812">Transmembrane</keyword>
<organism evidence="4 5">
    <name type="scientific">Botrimarina colliarenosi</name>
    <dbReference type="NCBI Taxonomy" id="2528001"/>
    <lineage>
        <taxon>Bacteria</taxon>
        <taxon>Pseudomonadati</taxon>
        <taxon>Planctomycetota</taxon>
        <taxon>Planctomycetia</taxon>
        <taxon>Pirellulales</taxon>
        <taxon>Lacipirellulaceae</taxon>
        <taxon>Botrimarina</taxon>
    </lineage>
</organism>
<feature type="region of interest" description="Disordered" evidence="1">
    <location>
        <begin position="872"/>
        <end position="905"/>
    </location>
</feature>
<feature type="transmembrane region" description="Helical" evidence="2">
    <location>
        <begin position="357"/>
        <end position="381"/>
    </location>
</feature>
<dbReference type="RefSeq" id="WP_146442840.1">
    <property type="nucleotide sequence ID" value="NZ_SJPR01000001.1"/>
</dbReference>
<evidence type="ECO:0000256" key="1">
    <source>
        <dbReference type="SAM" id="MobiDB-lite"/>
    </source>
</evidence>
<dbReference type="InterPro" id="IPR052173">
    <property type="entry name" value="Beta-lactam_resp_regulator"/>
</dbReference>
<dbReference type="Pfam" id="PF13620">
    <property type="entry name" value="CarboxypepD_reg"/>
    <property type="match status" value="4"/>
</dbReference>
<dbReference type="SUPFAM" id="SSF49464">
    <property type="entry name" value="Carboxypeptidase regulatory domain-like"/>
    <property type="match status" value="4"/>
</dbReference>
<feature type="transmembrane region" description="Helical" evidence="2">
    <location>
        <begin position="16"/>
        <end position="34"/>
    </location>
</feature>
<dbReference type="InterPro" id="IPR008756">
    <property type="entry name" value="Peptidase_M56"/>
</dbReference>
<dbReference type="EMBL" id="SJPR01000001">
    <property type="protein sequence ID" value="TWT99685.1"/>
    <property type="molecule type" value="Genomic_DNA"/>
</dbReference>
<feature type="region of interest" description="Disordered" evidence="1">
    <location>
        <begin position="1171"/>
        <end position="1202"/>
    </location>
</feature>
<sequence>MLAISPDLLLWDLTGLYLKALLIGTIAWTAVRAVRLRDSGVLHRVWSIVAGGMLALPVLAACSPPIPALPPLLPTLVSEESAPRPVAIPPFQPTIADRTAATGLAPLLSVEVPPSVARGREPALGTLAPAPLSIANPPRQIADVAPDFATGGTTRWNWRSMALAAYVVVAALLLARLTYGFHLARGLVGRSRAVDPSLLRPFETNGVRVVESSEVRVPLTAGLWRPAIVLPADWRSWSNELIKMALLHEEEHVRRRDGWTRLVSELNAALYWAHPVAWWLRRRLSELAEQACDDAVLRTTGDRESYAEALVAMARRVAAPGLRVVPLVTPMAQRPMLEKRIDAIIDANRALTKRLPALVGVALLGAAAPIIAMAAALAPAFPAAAEPKSSDSVAAPNAVAADAARAEPVAEAVDAKGPLAGRVVLAESGEPVADAQVRLLVWPPDATSYSATVTRSGPDGAFRFDDFGVGKLKLAAFRGDLASRAKLFGGYQARPGEGAIRLEMREAPALRVRVESKSTGEPIAGATVRLTWTDLERDHPTDEDGAVTIRGLTPEVWTIEVHAAGYAEDEQAISLPPAGVTTVTSKLSPGAEVRGVIRDEQSAPLAGVGVSVFPADMQGGQIEYMKTDAQGRYHFRYLPIAALQFNLSKDGYVDLRPQVTTLADQNEPQELDFTLPKRPDGGSVAGIVTDEAGAPIAGARVANRGNSSSDLREAFTDDQGRFRIDNVFDSVRGHMLSIRAEGFAPLAKEFRPGDASTPTKVSVKLRSGHRVIGRVVDEEGKPMDGVRVYYGYGYESFHEDLGGHVMTGADGRFEFNSLPADVQFTIDKNGYSKIQGWELPLDGDSIVDVELLSGGVIRGRVVNAQTGEPISPTTVHLTISPDRTSSDPSASLSGPAATGPGERFAAPGGDFRLAGLVRGMPLQVTVEADGYRRAVKRRVVVTKEADASEVVFRLQPIQADELQTIAGRVVDKNDRPVPRIALRLIVADRRPFPRDEFPFNWEMIQYAGGAGGAAKNASVRQFLTAVTDAEGRFAFERVQPGEDIEIAYWGEGVARDRFAGIEKLSATERADIVIPTIAGGIVRGTIDAQEYPDVNDVILSGSRNFVSGAFEPGDNTFEIRNVPAGSYELQIYGPREPDAANPEYNESEVIKRVRVHVASGETVEITVNSEAPIGVKPAPPTTKKTEPPTKESAPSQGPRGAIDADTITIAGTVANDSGAAVVGARIVLPLPEWPKDRDRAVEATSDAAGQFSLVVPRPWVEPGGYTPLFTAWCFHPEQQLAAGSVYDQLSRGSTDPIRFTLKAKSDTAFVVKGPSGDPIAGAVVEPWYFLIGAYQIVPASLRKAIGATTDANGLARLPAMGREGFSAVQVTAEGFGIQQLRLADSASAPATREIALRPTGRLVARLLTDDLSVLESAKAFAYQEDFGGRYTSAAAEPEFDADGVMEIAEFAEGPIDLGVHIDESLTVRPRVPKDLQVYAGETTTVDIPLEATVRVRGRLQTKENTLPIAGALISVNYGARFMSEQVRTDDDGRFVVNALPGIVRQQLIMKPDAYSTWVEEDAGWQNPVEVPSDVKEIDLPPLELIETVERAGQLVDRANQPIEGARVSAVRDNRVYAGAMTDAEGRFKLSLPASLAVGEYTVHIGRGGSRSVAAVQSTTPLVLQARE</sequence>
<evidence type="ECO:0000259" key="3">
    <source>
        <dbReference type="Pfam" id="PF05569"/>
    </source>
</evidence>
<accession>A0A5C6AKI8</accession>
<name>A0A5C6AKI8_9BACT</name>
<dbReference type="SUPFAM" id="SSF49478">
    <property type="entry name" value="Cna protein B-type domain"/>
    <property type="match status" value="1"/>
</dbReference>
<dbReference type="OrthoDB" id="222215at2"/>
<keyword evidence="2" id="KW-0472">Membrane</keyword>
<feature type="compositionally biased region" description="Polar residues" evidence="1">
    <location>
        <begin position="872"/>
        <end position="892"/>
    </location>
</feature>
<evidence type="ECO:0000313" key="4">
    <source>
        <dbReference type="EMBL" id="TWT99685.1"/>
    </source>
</evidence>
<keyword evidence="5" id="KW-1185">Reference proteome</keyword>
<dbReference type="CDD" id="cd07341">
    <property type="entry name" value="M56_BlaR1_MecR1_like"/>
    <property type="match status" value="1"/>
</dbReference>
<dbReference type="Pfam" id="PF05569">
    <property type="entry name" value="Peptidase_M56"/>
    <property type="match status" value="1"/>
</dbReference>
<evidence type="ECO:0000313" key="5">
    <source>
        <dbReference type="Proteomes" id="UP000317421"/>
    </source>
</evidence>
<gene>
    <name evidence="4" type="primary">blaR1_1</name>
    <name evidence="4" type="ORF">Pla108_06280</name>
</gene>
<dbReference type="PANTHER" id="PTHR34978:SF3">
    <property type="entry name" value="SLR0241 PROTEIN"/>
    <property type="match status" value="1"/>
</dbReference>
<proteinExistence type="predicted"/>
<feature type="domain" description="Peptidase M56" evidence="3">
    <location>
        <begin position="162"/>
        <end position="343"/>
    </location>
</feature>
<protein>
    <submittedName>
        <fullName evidence="4">Regulatory protein BlaR1</fullName>
    </submittedName>
</protein>
<feature type="transmembrane region" description="Helical" evidence="2">
    <location>
        <begin position="46"/>
        <end position="66"/>
    </location>
</feature>
<dbReference type="PANTHER" id="PTHR34978">
    <property type="entry name" value="POSSIBLE SENSOR-TRANSDUCER PROTEIN BLAR"/>
    <property type="match status" value="1"/>
</dbReference>
<dbReference type="InterPro" id="IPR008969">
    <property type="entry name" value="CarboxyPept-like_regulatory"/>
</dbReference>
<dbReference type="Gene3D" id="2.60.40.1120">
    <property type="entry name" value="Carboxypeptidase-like, regulatory domain"/>
    <property type="match status" value="5"/>
</dbReference>
<feature type="transmembrane region" description="Helical" evidence="2">
    <location>
        <begin position="163"/>
        <end position="184"/>
    </location>
</feature>
<keyword evidence="2" id="KW-1133">Transmembrane helix</keyword>
<reference evidence="4 5" key="1">
    <citation type="submission" date="2019-02" db="EMBL/GenBank/DDBJ databases">
        <title>Deep-cultivation of Planctomycetes and their phenomic and genomic characterization uncovers novel biology.</title>
        <authorList>
            <person name="Wiegand S."/>
            <person name="Jogler M."/>
            <person name="Boedeker C."/>
            <person name="Pinto D."/>
            <person name="Vollmers J."/>
            <person name="Rivas-Marin E."/>
            <person name="Kohn T."/>
            <person name="Peeters S.H."/>
            <person name="Heuer A."/>
            <person name="Rast P."/>
            <person name="Oberbeckmann S."/>
            <person name="Bunk B."/>
            <person name="Jeske O."/>
            <person name="Meyerdierks A."/>
            <person name="Storesund J.E."/>
            <person name="Kallscheuer N."/>
            <person name="Luecker S."/>
            <person name="Lage O.M."/>
            <person name="Pohl T."/>
            <person name="Merkel B.J."/>
            <person name="Hornburger P."/>
            <person name="Mueller R.-W."/>
            <person name="Bruemmer F."/>
            <person name="Labrenz M."/>
            <person name="Spormann A.M."/>
            <person name="Op Den Camp H."/>
            <person name="Overmann J."/>
            <person name="Amann R."/>
            <person name="Jetten M.S.M."/>
            <person name="Mascher T."/>
            <person name="Medema M.H."/>
            <person name="Devos D.P."/>
            <person name="Kaster A.-K."/>
            <person name="Ovreas L."/>
            <person name="Rohde M."/>
            <person name="Galperin M.Y."/>
            <person name="Jogler C."/>
        </authorList>
    </citation>
    <scope>NUCLEOTIDE SEQUENCE [LARGE SCALE GENOMIC DNA]</scope>
    <source>
        <strain evidence="4 5">Pla108</strain>
    </source>
</reference>
<dbReference type="Proteomes" id="UP000317421">
    <property type="component" value="Unassembled WGS sequence"/>
</dbReference>
<evidence type="ECO:0000256" key="2">
    <source>
        <dbReference type="SAM" id="Phobius"/>
    </source>
</evidence>